<proteinExistence type="predicted"/>
<comment type="caution">
    <text evidence="1">The sequence shown here is derived from an EMBL/GenBank/DDBJ whole genome shotgun (WGS) entry which is preliminary data.</text>
</comment>
<dbReference type="EMBL" id="JAUSUF010000002">
    <property type="protein sequence ID" value="MDQ0149233.1"/>
    <property type="molecule type" value="Genomic_DNA"/>
</dbReference>
<gene>
    <name evidence="1" type="ORF">J2S18_001163</name>
</gene>
<protein>
    <submittedName>
        <fullName evidence="1">Uncharacterized protein</fullName>
    </submittedName>
</protein>
<dbReference type="Proteomes" id="UP001228504">
    <property type="component" value="Unassembled WGS sequence"/>
</dbReference>
<evidence type="ECO:0000313" key="2">
    <source>
        <dbReference type="Proteomes" id="UP001228504"/>
    </source>
</evidence>
<sequence>MEDLLEREQKFKEEKYVYESMQPLTYEEKEFIKEKNLENCSIKDKLFNLYELRYEENWINGEGNINHEYIEKLETIISKFDYMKEKKNNINGLYRSKIQA</sequence>
<accession>A0ABT9USE5</accession>
<name>A0ABT9USE5_9FIRM</name>
<reference evidence="1 2" key="1">
    <citation type="submission" date="2023-07" db="EMBL/GenBank/DDBJ databases">
        <title>Genomic Encyclopedia of Type Strains, Phase IV (KMG-IV): sequencing the most valuable type-strain genomes for metagenomic binning, comparative biology and taxonomic classification.</title>
        <authorList>
            <person name="Goeker M."/>
        </authorList>
    </citation>
    <scope>NUCLEOTIDE SEQUENCE [LARGE SCALE GENOMIC DNA]</scope>
    <source>
        <strain evidence="1 2">DSM 20694</strain>
    </source>
</reference>
<organism evidence="1 2">
    <name type="scientific">Eubacterium multiforme</name>
    <dbReference type="NCBI Taxonomy" id="83339"/>
    <lineage>
        <taxon>Bacteria</taxon>
        <taxon>Bacillati</taxon>
        <taxon>Bacillota</taxon>
        <taxon>Clostridia</taxon>
        <taxon>Eubacteriales</taxon>
        <taxon>Eubacteriaceae</taxon>
        <taxon>Eubacterium</taxon>
    </lineage>
</organism>
<keyword evidence="2" id="KW-1185">Reference proteome</keyword>
<evidence type="ECO:0000313" key="1">
    <source>
        <dbReference type="EMBL" id="MDQ0149233.1"/>
    </source>
</evidence>
<dbReference type="RefSeq" id="WP_307484393.1">
    <property type="nucleotide sequence ID" value="NZ_JAUSUF010000002.1"/>
</dbReference>